<evidence type="ECO:0000256" key="2">
    <source>
        <dbReference type="ARBA" id="ARBA00004940"/>
    </source>
</evidence>
<evidence type="ECO:0000313" key="15">
    <source>
        <dbReference type="EMBL" id="BCT75953.1"/>
    </source>
</evidence>
<evidence type="ECO:0000256" key="11">
    <source>
        <dbReference type="ARBA" id="ARBA00049489"/>
    </source>
</evidence>
<dbReference type="InterPro" id="IPR016161">
    <property type="entry name" value="Ald_DH/histidinol_DH"/>
</dbReference>
<dbReference type="EC" id="1.1.1.23" evidence="4 12"/>
<feature type="binding site" evidence="12">
    <location>
        <position position="141"/>
    </location>
    <ligand>
        <name>NAD(+)</name>
        <dbReference type="ChEBI" id="CHEBI:57540"/>
    </ligand>
</feature>
<comment type="function">
    <text evidence="1 12">Catalyzes the sequential NAD-dependent oxidations of L-histidinol to L-histidinaldehyde and then to L-histidine.</text>
</comment>
<sequence length="456" mass="46487">MTSGASILSSPAFRTIDLRGQSLGLAQLRAVVPRLTAGDGASVEDAVRGIIEDVRARGFAALSYLAAKFDGVQQRHPRVPAEAIASALDGLDPAVRAALTESIDRARAFAAAQVPADVTVHPGAGASVTQRWVPVGRVGLYVPGGLAVYPSSVVMNVVPAQAAGVASIALASPPQKDNGGLPHPTILAAAALLGIDEVYAIGGAQAIVTFAYGIPGAHDVAGELPALAPVDVVTGPGNIFVATAKRLVKGVVGIDAEAGPTEIAILADATARPELVAADLISQAEHDPRAGSVLVTDSPELAGKVHEQLAVLATRTKHRDRVIEALSGEQSGAVLVDSLEAGIAVCDAYAAEHLEIMTADAPAVAARIRNAGAIFVGDYSPVSLGDYCAGSNHVLPTSGTAAFSSGLNVTTFLRAIQIIDYSESGLSEVAPYIRSLSDAEDLPAHGDAVDARFARD</sequence>
<keyword evidence="8 12" id="KW-0560">Oxidoreductase</keyword>
<dbReference type="Gene3D" id="3.40.50.1980">
    <property type="entry name" value="Nitrogenase molybdenum iron protein domain"/>
    <property type="match status" value="2"/>
</dbReference>
<evidence type="ECO:0000313" key="16">
    <source>
        <dbReference type="Proteomes" id="UP001319861"/>
    </source>
</evidence>
<feature type="binding site" evidence="12">
    <location>
        <position position="238"/>
    </location>
    <ligand>
        <name>NAD(+)</name>
        <dbReference type="ChEBI" id="CHEBI:57540"/>
    </ligand>
</feature>
<protein>
    <recommendedName>
        <fullName evidence="5 12">Histidinol dehydrogenase</fullName>
        <shortName evidence="12">HDH</shortName>
        <ecNumber evidence="4 12">1.1.1.23</ecNumber>
    </recommendedName>
</protein>
<feature type="binding site" evidence="12">
    <location>
        <position position="283"/>
    </location>
    <ligand>
        <name>Zn(2+)</name>
        <dbReference type="ChEBI" id="CHEBI:29105"/>
    </ligand>
</feature>
<feature type="binding site" evidence="12">
    <location>
        <position position="386"/>
    </location>
    <ligand>
        <name>Zn(2+)</name>
        <dbReference type="ChEBI" id="CHEBI:29105"/>
    </ligand>
</feature>
<evidence type="ECO:0000256" key="14">
    <source>
        <dbReference type="RuleBase" id="RU004175"/>
    </source>
</evidence>
<comment type="similarity">
    <text evidence="3 12 13 14">Belongs to the histidinol dehydrogenase family.</text>
</comment>
<dbReference type="InterPro" id="IPR012131">
    <property type="entry name" value="Hstdl_DH"/>
</dbReference>
<evidence type="ECO:0000256" key="1">
    <source>
        <dbReference type="ARBA" id="ARBA00003850"/>
    </source>
</evidence>
<dbReference type="Proteomes" id="UP001319861">
    <property type="component" value="Chromosome"/>
</dbReference>
<keyword evidence="7 12" id="KW-0862">Zinc</keyword>
<feature type="binding site" evidence="12">
    <location>
        <position position="261"/>
    </location>
    <ligand>
        <name>substrate</name>
    </ligand>
</feature>
<feature type="active site" description="Proton acceptor" evidence="12">
    <location>
        <position position="352"/>
    </location>
</feature>
<feature type="binding site" evidence="12">
    <location>
        <position position="286"/>
    </location>
    <ligand>
        <name>substrate</name>
    </ligand>
</feature>
<evidence type="ECO:0000256" key="8">
    <source>
        <dbReference type="ARBA" id="ARBA00023002"/>
    </source>
</evidence>
<feature type="binding site" evidence="12">
    <location>
        <position position="353"/>
    </location>
    <ligand>
        <name>substrate</name>
    </ligand>
</feature>
<evidence type="ECO:0000256" key="12">
    <source>
        <dbReference type="HAMAP-Rule" id="MF_01024"/>
    </source>
</evidence>
<dbReference type="InterPro" id="IPR001692">
    <property type="entry name" value="Histidinol_DH_CS"/>
</dbReference>
<feature type="binding site" evidence="12">
    <location>
        <position position="445"/>
    </location>
    <ligand>
        <name>Zn(2+)</name>
        <dbReference type="ChEBI" id="CHEBI:29105"/>
    </ligand>
</feature>
<dbReference type="PROSITE" id="PS00611">
    <property type="entry name" value="HISOL_DEHYDROGENASE"/>
    <property type="match status" value="1"/>
</dbReference>
<evidence type="ECO:0000256" key="7">
    <source>
        <dbReference type="ARBA" id="ARBA00022833"/>
    </source>
</evidence>
<dbReference type="PRINTS" id="PR00083">
    <property type="entry name" value="HOLDHDRGNASE"/>
</dbReference>
<dbReference type="PANTHER" id="PTHR21256">
    <property type="entry name" value="HISTIDINOL DEHYDROGENASE HDH"/>
    <property type="match status" value="1"/>
</dbReference>
<feature type="binding site" evidence="12">
    <location>
        <position position="445"/>
    </location>
    <ligand>
        <name>substrate</name>
    </ligand>
</feature>
<dbReference type="Pfam" id="PF00815">
    <property type="entry name" value="Histidinol_dh"/>
    <property type="match status" value="1"/>
</dbReference>
<dbReference type="HAMAP" id="MF_01024">
    <property type="entry name" value="HisD"/>
    <property type="match status" value="1"/>
</dbReference>
<keyword evidence="10 12" id="KW-0368">Histidine biosynthesis</keyword>
<dbReference type="InterPro" id="IPR022695">
    <property type="entry name" value="Histidinol_DH_monofunct"/>
</dbReference>
<evidence type="ECO:0000256" key="6">
    <source>
        <dbReference type="ARBA" id="ARBA00022723"/>
    </source>
</evidence>
<evidence type="ECO:0000256" key="3">
    <source>
        <dbReference type="ARBA" id="ARBA00010178"/>
    </source>
</evidence>
<feature type="binding site" evidence="12">
    <location>
        <position position="440"/>
    </location>
    <ligand>
        <name>substrate</name>
    </ligand>
</feature>
<name>A0ABM7PUM4_SINCY</name>
<evidence type="ECO:0000256" key="5">
    <source>
        <dbReference type="ARBA" id="ARBA00016531"/>
    </source>
</evidence>
<feature type="binding site" evidence="12">
    <location>
        <position position="386"/>
    </location>
    <ligand>
        <name>substrate</name>
    </ligand>
</feature>
<dbReference type="PANTHER" id="PTHR21256:SF2">
    <property type="entry name" value="HISTIDINE BIOSYNTHESIS TRIFUNCTIONAL PROTEIN"/>
    <property type="match status" value="1"/>
</dbReference>
<keyword evidence="16" id="KW-1185">Reference proteome</keyword>
<evidence type="ECO:0000256" key="13">
    <source>
        <dbReference type="PIRNR" id="PIRNR000099"/>
    </source>
</evidence>
<dbReference type="NCBIfam" id="TIGR00069">
    <property type="entry name" value="hisD"/>
    <property type="match status" value="1"/>
</dbReference>
<comment type="catalytic activity">
    <reaction evidence="11 12">
        <text>L-histidinol + 2 NAD(+) + H2O = L-histidine + 2 NADH + 3 H(+)</text>
        <dbReference type="Rhea" id="RHEA:20641"/>
        <dbReference type="ChEBI" id="CHEBI:15377"/>
        <dbReference type="ChEBI" id="CHEBI:15378"/>
        <dbReference type="ChEBI" id="CHEBI:57540"/>
        <dbReference type="ChEBI" id="CHEBI:57595"/>
        <dbReference type="ChEBI" id="CHEBI:57699"/>
        <dbReference type="ChEBI" id="CHEBI:57945"/>
        <dbReference type="EC" id="1.1.1.23"/>
    </reaction>
</comment>
<proteinExistence type="inferred from homology"/>
<keyword evidence="12" id="KW-0028">Amino-acid biosynthesis</keyword>
<dbReference type="EMBL" id="AP024525">
    <property type="protein sequence ID" value="BCT75953.1"/>
    <property type="molecule type" value="Genomic_DNA"/>
</dbReference>
<evidence type="ECO:0000256" key="9">
    <source>
        <dbReference type="ARBA" id="ARBA00023027"/>
    </source>
</evidence>
<keyword evidence="6 12" id="KW-0479">Metal-binding</keyword>
<reference evidence="15 16" key="1">
    <citation type="journal article" date="2021" name="J. Biosci. Bioeng.">
        <title>Identification and characterization of a chc gene cluster responsible for the aromatization pathway of cyclohexanecarboxylate degradation in Sinomonas cyclohexanicum ATCC 51369.</title>
        <authorList>
            <person name="Yamamoto T."/>
            <person name="Hasegawa Y."/>
            <person name="Lau P.C.K."/>
            <person name="Iwaki H."/>
        </authorList>
    </citation>
    <scope>NUCLEOTIDE SEQUENCE [LARGE SCALE GENOMIC DNA]</scope>
    <source>
        <strain evidence="15 16">ATCC 51369</strain>
    </source>
</reference>
<feature type="binding site" evidence="12">
    <location>
        <position position="205"/>
    </location>
    <ligand>
        <name>NAD(+)</name>
        <dbReference type="ChEBI" id="CHEBI:57540"/>
    </ligand>
</feature>
<gene>
    <name evidence="12 15" type="primary">hisD</name>
    <name evidence="15" type="ORF">SCMU_17950</name>
</gene>
<accession>A0ABM7PUM4</accession>
<evidence type="ECO:0000256" key="10">
    <source>
        <dbReference type="ARBA" id="ARBA00023102"/>
    </source>
</evidence>
<dbReference type="PIRSF" id="PIRSF000099">
    <property type="entry name" value="Histidinol_dh"/>
    <property type="match status" value="1"/>
</dbReference>
<feature type="active site" description="Proton acceptor" evidence="12">
    <location>
        <position position="353"/>
    </location>
</feature>
<organism evidence="15 16">
    <name type="scientific">Sinomonas cyclohexanicum</name>
    <name type="common">Corynebacterium cyclohexanicum</name>
    <dbReference type="NCBI Taxonomy" id="322009"/>
    <lineage>
        <taxon>Bacteria</taxon>
        <taxon>Bacillati</taxon>
        <taxon>Actinomycetota</taxon>
        <taxon>Actinomycetes</taxon>
        <taxon>Micrococcales</taxon>
        <taxon>Micrococcaceae</taxon>
        <taxon>Sinomonas</taxon>
    </lineage>
</organism>
<evidence type="ECO:0000256" key="4">
    <source>
        <dbReference type="ARBA" id="ARBA00012965"/>
    </source>
</evidence>
<feature type="binding site" evidence="12">
    <location>
        <position position="283"/>
    </location>
    <ligand>
        <name>substrate</name>
    </ligand>
</feature>
<comment type="cofactor">
    <cofactor evidence="12">
        <name>Zn(2+)</name>
        <dbReference type="ChEBI" id="CHEBI:29105"/>
    </cofactor>
    <text evidence="12">Binds 1 zinc ion per subunit.</text>
</comment>
<comment type="pathway">
    <text evidence="2 12">Amino-acid biosynthesis; L-histidine biosynthesis; L-histidine from 5-phospho-alpha-D-ribose 1-diphosphate: step 9/9.</text>
</comment>
<keyword evidence="9 12" id="KW-0520">NAD</keyword>
<feature type="binding site" evidence="12">
    <location>
        <position position="286"/>
    </location>
    <ligand>
        <name>Zn(2+)</name>
        <dbReference type="ChEBI" id="CHEBI:29105"/>
    </ligand>
</feature>
<dbReference type="Gene3D" id="1.20.5.1300">
    <property type="match status" value="1"/>
</dbReference>
<dbReference type="SUPFAM" id="SSF53720">
    <property type="entry name" value="ALDH-like"/>
    <property type="match status" value="1"/>
</dbReference>
<dbReference type="CDD" id="cd06572">
    <property type="entry name" value="Histidinol_dh"/>
    <property type="match status" value="1"/>
</dbReference>